<evidence type="ECO:0000256" key="4">
    <source>
        <dbReference type="ARBA" id="ARBA00023004"/>
    </source>
</evidence>
<dbReference type="EC" id="1.1.99.14" evidence="6"/>
<gene>
    <name evidence="8" type="ORF">C3Y92_09505</name>
</gene>
<dbReference type="InterPro" id="IPR017900">
    <property type="entry name" value="4Fe4S_Fe_S_CS"/>
</dbReference>
<evidence type="ECO:0000256" key="5">
    <source>
        <dbReference type="ARBA" id="ARBA00023014"/>
    </source>
</evidence>
<organism evidence="8 9">
    <name type="scientific">Solidesulfovibrio carbinolicus</name>
    <dbReference type="NCBI Taxonomy" id="296842"/>
    <lineage>
        <taxon>Bacteria</taxon>
        <taxon>Pseudomonadati</taxon>
        <taxon>Thermodesulfobacteriota</taxon>
        <taxon>Desulfovibrionia</taxon>
        <taxon>Desulfovibrionales</taxon>
        <taxon>Desulfovibrionaceae</taxon>
        <taxon>Solidesulfovibrio</taxon>
    </lineage>
</organism>
<keyword evidence="6" id="KW-0249">Electron transport</keyword>
<dbReference type="RefSeq" id="WP_129352033.1">
    <property type="nucleotide sequence ID" value="NZ_CP026538.1"/>
</dbReference>
<keyword evidence="5 6" id="KW-0411">Iron-sulfur</keyword>
<dbReference type="OrthoDB" id="9770306at2"/>
<sequence length="434" mass="46720">MSEMRQLVGLLKQIDDQLVACMRCGMCQAVCPIYAETGLEGHVARGKIALLECLADEVIKDPAGVKERLDACLLCGSCQANCPSGVKALDIFFKARAFLTGYYGLPPVKRAIFRGLLQNPKLFDTVLGVASKFQGLFTKPVNDMLGSSCARVFSDLIGGRHFAPLADKPLHDVATQRDTPRGHSGLKIAFFYGCVVDKMFPRIGEAVLKVCDHHGVGVFMPHAQACCGIPALSSGDRETFEKLVALNMKVFAESDFDVLVTPCATCTSTIKKIWPLMAEDLPATTRYQVKELSAKVKDVSAFLIQDVGVTPADVAVSGEPVTVTYHDPCHLKKSLGISAEPRALIGCNPRYKLQEMEGADSCCGSGGSFTLQHYDLSKRIGKRKRDNIVATGAAVAATSCPACMLQIGDMLSQAGDTLAIRHPVEIYAETLAGR</sequence>
<dbReference type="Proteomes" id="UP000293296">
    <property type="component" value="Chromosome"/>
</dbReference>
<comment type="catalytic activity">
    <reaction evidence="6">
        <text>glycolate + A = glyoxylate + AH2</text>
        <dbReference type="Rhea" id="RHEA:21264"/>
        <dbReference type="ChEBI" id="CHEBI:13193"/>
        <dbReference type="ChEBI" id="CHEBI:17499"/>
        <dbReference type="ChEBI" id="CHEBI:29805"/>
        <dbReference type="ChEBI" id="CHEBI:36655"/>
        <dbReference type="EC" id="1.1.99.14"/>
    </reaction>
</comment>
<evidence type="ECO:0000256" key="1">
    <source>
        <dbReference type="ARBA" id="ARBA00022485"/>
    </source>
</evidence>
<dbReference type="InterPro" id="IPR017896">
    <property type="entry name" value="4Fe4S_Fe-S-bd"/>
</dbReference>
<evidence type="ECO:0000259" key="7">
    <source>
        <dbReference type="PROSITE" id="PS51379"/>
    </source>
</evidence>
<keyword evidence="4 6" id="KW-0408">Iron</keyword>
<dbReference type="PANTHER" id="PTHR32479">
    <property type="entry name" value="GLYCOLATE OXIDASE IRON-SULFUR SUBUNIT"/>
    <property type="match status" value="1"/>
</dbReference>
<dbReference type="PIRSF" id="PIRSF000139">
    <property type="entry name" value="Glc_ox_4Fe-4S"/>
    <property type="match status" value="1"/>
</dbReference>
<dbReference type="EMBL" id="CP026538">
    <property type="protein sequence ID" value="QAZ67445.1"/>
    <property type="molecule type" value="Genomic_DNA"/>
</dbReference>
<proteinExistence type="predicted"/>
<dbReference type="InterPro" id="IPR012257">
    <property type="entry name" value="Glc_ox_4Fe-4S"/>
</dbReference>
<feature type="domain" description="4Fe-4S ferredoxin-type" evidence="7">
    <location>
        <begin position="10"/>
        <end position="41"/>
    </location>
</feature>
<evidence type="ECO:0000313" key="9">
    <source>
        <dbReference type="Proteomes" id="UP000293296"/>
    </source>
</evidence>
<dbReference type="Pfam" id="PF13183">
    <property type="entry name" value="Fer4_8"/>
    <property type="match status" value="1"/>
</dbReference>
<evidence type="ECO:0000313" key="8">
    <source>
        <dbReference type="EMBL" id="QAZ67445.1"/>
    </source>
</evidence>
<dbReference type="GO" id="GO:0019154">
    <property type="term" value="F:glycolate dehydrogenase activity"/>
    <property type="evidence" value="ECO:0007669"/>
    <property type="project" value="UniProtKB-EC"/>
</dbReference>
<dbReference type="PROSITE" id="PS51379">
    <property type="entry name" value="4FE4S_FER_2"/>
    <property type="match status" value="2"/>
</dbReference>
<keyword evidence="2 6" id="KW-0479">Metal-binding</keyword>
<feature type="domain" description="4Fe-4S ferredoxin-type" evidence="7">
    <location>
        <begin position="61"/>
        <end position="92"/>
    </location>
</feature>
<name>A0A4P6HKI9_9BACT</name>
<accession>A0A4P6HKI9</accession>
<dbReference type="SUPFAM" id="SSF46548">
    <property type="entry name" value="alpha-helical ferredoxin"/>
    <property type="match status" value="1"/>
</dbReference>
<keyword evidence="6" id="KW-0813">Transport</keyword>
<dbReference type="InterPro" id="IPR004017">
    <property type="entry name" value="Cys_rich_dom"/>
</dbReference>
<reference evidence="8 9" key="1">
    <citation type="submission" date="2018-02" db="EMBL/GenBank/DDBJ databases">
        <title>Genome sequence of Desulfovibrio carbinolicus DSM 3852.</title>
        <authorList>
            <person name="Wilbanks E."/>
            <person name="Skennerton C.T."/>
            <person name="Orphan V.J."/>
        </authorList>
    </citation>
    <scope>NUCLEOTIDE SEQUENCE [LARGE SCALE GENOMIC DNA]</scope>
    <source>
        <strain evidence="8 9">DSM 3852</strain>
    </source>
</reference>
<keyword evidence="3" id="KW-0677">Repeat</keyword>
<keyword evidence="9" id="KW-1185">Reference proteome</keyword>
<dbReference type="PROSITE" id="PS00198">
    <property type="entry name" value="4FE4S_FER_1"/>
    <property type="match status" value="1"/>
</dbReference>
<dbReference type="Gene3D" id="1.10.1060.10">
    <property type="entry name" value="Alpha-helical ferredoxin"/>
    <property type="match status" value="1"/>
</dbReference>
<dbReference type="GO" id="GO:0046872">
    <property type="term" value="F:metal ion binding"/>
    <property type="evidence" value="ECO:0007669"/>
    <property type="project" value="UniProtKB-UniRule"/>
</dbReference>
<evidence type="ECO:0000256" key="2">
    <source>
        <dbReference type="ARBA" id="ARBA00022723"/>
    </source>
</evidence>
<evidence type="ECO:0000256" key="6">
    <source>
        <dbReference type="PIRNR" id="PIRNR000139"/>
    </source>
</evidence>
<comment type="function">
    <text evidence="6">Component of a complex that catalyzes the oxidation of glycolate to glyoxylate.</text>
</comment>
<dbReference type="InterPro" id="IPR009051">
    <property type="entry name" value="Helical_ferredxn"/>
</dbReference>
<dbReference type="PANTHER" id="PTHR32479:SF20">
    <property type="entry name" value="GLYCOLATE OXIDASE IRON-SULFUR SUBUNIT"/>
    <property type="match status" value="1"/>
</dbReference>
<protein>
    <recommendedName>
        <fullName evidence="6">Glycolate oxidase iron-sulfur subunit</fullName>
        <ecNumber evidence="6">1.1.99.14</ecNumber>
    </recommendedName>
</protein>
<dbReference type="GO" id="GO:0051539">
    <property type="term" value="F:4 iron, 4 sulfur cluster binding"/>
    <property type="evidence" value="ECO:0007669"/>
    <property type="project" value="UniProtKB-UniRule"/>
</dbReference>
<dbReference type="KEGG" id="dcb:C3Y92_09505"/>
<dbReference type="Pfam" id="PF02754">
    <property type="entry name" value="CCG"/>
    <property type="match status" value="2"/>
</dbReference>
<dbReference type="AlphaFoldDB" id="A0A4P6HKI9"/>
<evidence type="ECO:0000256" key="3">
    <source>
        <dbReference type="ARBA" id="ARBA00022737"/>
    </source>
</evidence>
<keyword evidence="1 6" id="KW-0004">4Fe-4S</keyword>
<comment type="catalytic activity">
    <reaction evidence="6">
        <text>(R)-lactate + A = pyruvate + AH2</text>
        <dbReference type="Rhea" id="RHEA:15089"/>
        <dbReference type="ChEBI" id="CHEBI:13193"/>
        <dbReference type="ChEBI" id="CHEBI:15361"/>
        <dbReference type="ChEBI" id="CHEBI:16004"/>
        <dbReference type="ChEBI" id="CHEBI:17499"/>
    </reaction>
</comment>
<comment type="cofactor">
    <cofactor evidence="6">
        <name>[4Fe-4S] cluster</name>
        <dbReference type="ChEBI" id="CHEBI:49883"/>
    </cofactor>
    <text evidence="6">Binds 2 [4Fe-4S] clusters.</text>
</comment>